<proteinExistence type="predicted"/>
<reference evidence="2" key="1">
    <citation type="submission" date="2016-10" db="EMBL/GenBank/DDBJ databases">
        <authorList>
            <person name="Varghese N."/>
            <person name="Submissions S."/>
        </authorList>
    </citation>
    <scope>NUCLEOTIDE SEQUENCE [LARGE SCALE GENOMIC DNA]</scope>
    <source>
        <strain evidence="2">YR281</strain>
    </source>
</reference>
<name>A0A7Z7B8Q7_9BURK</name>
<dbReference type="Gene3D" id="3.40.50.10610">
    <property type="entry name" value="ABC-type transport auxiliary lipoprotein component"/>
    <property type="match status" value="1"/>
</dbReference>
<evidence type="ECO:0000313" key="3">
    <source>
        <dbReference type="Proteomes" id="UP000198900"/>
    </source>
</evidence>
<dbReference type="EMBL" id="FNDI01000011">
    <property type="protein sequence ID" value="SDI04911.1"/>
    <property type="molecule type" value="Genomic_DNA"/>
</dbReference>
<dbReference type="InterPro" id="IPR008517">
    <property type="entry name" value="GNA1162-like"/>
</dbReference>
<keyword evidence="3" id="KW-1185">Reference proteome</keyword>
<feature type="chain" id="PRO_5031002681" description="Lipoprotein" evidence="1">
    <location>
        <begin position="29"/>
        <end position="226"/>
    </location>
</feature>
<organism evidence="2 3">
    <name type="scientific">Paraburkholderia steynii</name>
    <dbReference type="NCBI Taxonomy" id="1245441"/>
    <lineage>
        <taxon>Bacteria</taxon>
        <taxon>Pseudomonadati</taxon>
        <taxon>Pseudomonadota</taxon>
        <taxon>Betaproteobacteria</taxon>
        <taxon>Burkholderiales</taxon>
        <taxon>Burkholderiaceae</taxon>
        <taxon>Paraburkholderia</taxon>
    </lineage>
</organism>
<gene>
    <name evidence="2" type="ORF">SAMN04487926_111126</name>
</gene>
<comment type="caution">
    <text evidence="2">The sequence shown here is derived from an EMBL/GenBank/DDBJ whole genome shotgun (WGS) entry which is preliminary data.</text>
</comment>
<protein>
    <recommendedName>
        <fullName evidence="4">Lipoprotein</fullName>
    </recommendedName>
</protein>
<feature type="signal peptide" evidence="1">
    <location>
        <begin position="1"/>
        <end position="28"/>
    </location>
</feature>
<evidence type="ECO:0000256" key="1">
    <source>
        <dbReference type="SAM" id="SignalP"/>
    </source>
</evidence>
<dbReference type="Pfam" id="PF05643">
    <property type="entry name" value="GNA1162-like"/>
    <property type="match status" value="1"/>
</dbReference>
<sequence length="226" mass="23918">MTMTRFLSLKLIAALSVLFTLTACVTHAPRQVDYTAFRNSKPSTILVLPPINDTADVNATYGMLSQMTMPIAEGGYYVVPVVEMEETFKHNGLTTPTDIQAVAPDKLRSIFGADAAVYTKITQYGSKYTIIDSTTVVSATAKLVDLRSGDTLWQGSASATGKELGGNVNVGGGLIGALVQAAVKQVAHTLSDESHDVARLTSRKLLSSGGADGLLYGPRSPKYGTD</sequence>
<dbReference type="AlphaFoldDB" id="A0A7Z7B8Q7"/>
<keyword evidence="1" id="KW-0732">Signal</keyword>
<dbReference type="PROSITE" id="PS51257">
    <property type="entry name" value="PROKAR_LIPOPROTEIN"/>
    <property type="match status" value="1"/>
</dbReference>
<evidence type="ECO:0008006" key="4">
    <source>
        <dbReference type="Google" id="ProtNLM"/>
    </source>
</evidence>
<dbReference type="Proteomes" id="UP000198900">
    <property type="component" value="Unassembled WGS sequence"/>
</dbReference>
<accession>A0A7Z7B8Q7</accession>
<evidence type="ECO:0000313" key="2">
    <source>
        <dbReference type="EMBL" id="SDI04911.1"/>
    </source>
</evidence>